<protein>
    <submittedName>
        <fullName evidence="1">Contact-dependent inhibition immunity protein BcpI</fullName>
    </submittedName>
</protein>
<dbReference type="RefSeq" id="WP_179148701.1">
    <property type="nucleotide sequence ID" value="NZ_CAJPGF010000052.1"/>
</dbReference>
<dbReference type="AlphaFoldDB" id="A0ABD4USD6"/>
<dbReference type="Proteomes" id="UP000191686">
    <property type="component" value="Unassembled WGS sequence"/>
</dbReference>
<evidence type="ECO:0000313" key="2">
    <source>
        <dbReference type="Proteomes" id="UP000191686"/>
    </source>
</evidence>
<proteinExistence type="predicted"/>
<comment type="caution">
    <text evidence="1">The sequence shown here is derived from an EMBL/GenBank/DDBJ whole genome shotgun (WGS) entry which is preliminary data.</text>
</comment>
<gene>
    <name evidence="1" type="primary">bcpI</name>
    <name evidence="1" type="synonym">cdiI</name>
    <name evidence="1" type="ORF">UE95_038340</name>
</gene>
<sequence>MKNEDRCRKISNLVEANKSLLPELLHDIQFRRNKVRIGSVLIGLSRRAHAQAIYEYFVENDIALLKQNMYLAARLNLASIGESGGASFDTGEPILVALLSDNEEVIQKVARAETADLIKYRNDPLSNFSHVYMLQLAIRGDDDQISRMIEKIARNGKKPLRTECAEGRDFYSLLLKSDKTGLESLIQLKHAPLNSTDPIDEDFFSYLGVLEAKLCWRRGIPVEIDHPLIPMELMPVKPLDHYDDVYDFLKPGWMPPPQGLIGRVSRWFKT</sequence>
<evidence type="ECO:0000313" key="1">
    <source>
        <dbReference type="EMBL" id="MCW3717152.1"/>
    </source>
</evidence>
<accession>A0ABD4USD6</accession>
<reference evidence="1 2" key="1">
    <citation type="journal article" date="2017" name="Front. Microbiol.">
        <title>Genomics reveals a unique clone of Burkholderia cenocepacia harbouring an actively excising novel genomic island.</title>
        <authorList>
            <person name="Patil P."/>
            <person name="Mali S."/>
            <person name="Midha S."/>
            <person name="Gautam V."/>
            <person name="Dash L."/>
            <person name="Kumar S."/>
            <person name="Shastri J."/>
            <person name="Singhal L."/>
            <person name="Patil P.B."/>
        </authorList>
    </citation>
    <scope>NUCLEOTIDE SEQUENCE [LARGE SCALE GENOMIC DNA]</scope>
    <source>
        <strain evidence="1 2">BC-19</strain>
    </source>
</reference>
<name>A0ABD4USD6_9BURK</name>
<reference evidence="1 2" key="2">
    <citation type="journal article" date="2017" name="Front. Microbiol.">
        <title>Genomics Reveals a Unique Clone of Burkholderia cenocepacia Harboring an Actively Excising Novel Genomic Island.</title>
        <authorList>
            <person name="Patil P.P."/>
            <person name="Mali S."/>
            <person name="Midha S."/>
            <person name="Gautam V."/>
            <person name="Dash L."/>
            <person name="Kumar S."/>
            <person name="Shastri J."/>
            <person name="Singhal L."/>
            <person name="Patil P.B."/>
        </authorList>
    </citation>
    <scope>NUCLEOTIDE SEQUENCE [LARGE SCALE GENOMIC DNA]</scope>
    <source>
        <strain evidence="1 2">BC-19</strain>
    </source>
</reference>
<dbReference type="EMBL" id="JYMX02000060">
    <property type="protein sequence ID" value="MCW3717152.1"/>
    <property type="molecule type" value="Genomic_DNA"/>
</dbReference>
<organism evidence="1 2">
    <name type="scientific">Burkholderia cenocepacia</name>
    <dbReference type="NCBI Taxonomy" id="95486"/>
    <lineage>
        <taxon>Bacteria</taxon>
        <taxon>Pseudomonadati</taxon>
        <taxon>Pseudomonadota</taxon>
        <taxon>Betaproteobacteria</taxon>
        <taxon>Burkholderiales</taxon>
        <taxon>Burkholderiaceae</taxon>
        <taxon>Burkholderia</taxon>
        <taxon>Burkholderia cepacia complex</taxon>
    </lineage>
</organism>